<evidence type="ECO:0000256" key="5">
    <source>
        <dbReference type="ARBA" id="ARBA00022597"/>
    </source>
</evidence>
<keyword evidence="12" id="KW-0564">Palmitate</keyword>
<dbReference type="Pfam" id="PF02563">
    <property type="entry name" value="Poly_export"/>
    <property type="match status" value="1"/>
</dbReference>
<evidence type="ECO:0000313" key="18">
    <source>
        <dbReference type="Proteomes" id="UP001597545"/>
    </source>
</evidence>
<feature type="domain" description="SLBB" evidence="16">
    <location>
        <begin position="149"/>
        <end position="228"/>
    </location>
</feature>
<dbReference type="RefSeq" id="WP_380905852.1">
    <property type="nucleotide sequence ID" value="NZ_JBHUEG010000012.1"/>
</dbReference>
<keyword evidence="18" id="KW-1185">Reference proteome</keyword>
<comment type="caution">
    <text evidence="17">The sequence shown here is derived from an EMBL/GenBank/DDBJ whole genome shotgun (WGS) entry which is preliminary data.</text>
</comment>
<accession>A0ABW5KP30</accession>
<evidence type="ECO:0000256" key="14">
    <source>
        <dbReference type="ARBA" id="ARBA00023288"/>
    </source>
</evidence>
<dbReference type="EMBL" id="JBHULR010000015">
    <property type="protein sequence ID" value="MFD2549535.1"/>
    <property type="molecule type" value="Genomic_DNA"/>
</dbReference>
<name>A0ABW5KP30_9SPHI</name>
<dbReference type="InterPro" id="IPR054765">
    <property type="entry name" value="SLBB_dom"/>
</dbReference>
<gene>
    <name evidence="17" type="ORF">ACFSR5_17935</name>
</gene>
<evidence type="ECO:0000256" key="4">
    <source>
        <dbReference type="ARBA" id="ARBA00022452"/>
    </source>
</evidence>
<keyword evidence="11" id="KW-0472">Membrane</keyword>
<evidence type="ECO:0000256" key="2">
    <source>
        <dbReference type="ARBA" id="ARBA00009450"/>
    </source>
</evidence>
<evidence type="ECO:0000256" key="6">
    <source>
        <dbReference type="ARBA" id="ARBA00022692"/>
    </source>
</evidence>
<dbReference type="PANTHER" id="PTHR33619:SF3">
    <property type="entry name" value="POLYSACCHARIDE EXPORT PROTEIN GFCE-RELATED"/>
    <property type="match status" value="1"/>
</dbReference>
<reference evidence="18" key="1">
    <citation type="journal article" date="2019" name="Int. J. Syst. Evol. Microbiol.">
        <title>The Global Catalogue of Microorganisms (GCM) 10K type strain sequencing project: providing services to taxonomists for standard genome sequencing and annotation.</title>
        <authorList>
            <consortium name="The Broad Institute Genomics Platform"/>
            <consortium name="The Broad Institute Genome Sequencing Center for Infectious Disease"/>
            <person name="Wu L."/>
            <person name="Ma J."/>
        </authorList>
    </citation>
    <scope>NUCLEOTIDE SEQUENCE [LARGE SCALE GENOMIC DNA]</scope>
    <source>
        <strain evidence="18">KCTC 42662</strain>
    </source>
</reference>
<comment type="similarity">
    <text evidence="2">Belongs to the BexD/CtrA/VexA family.</text>
</comment>
<evidence type="ECO:0000256" key="11">
    <source>
        <dbReference type="ARBA" id="ARBA00023136"/>
    </source>
</evidence>
<protein>
    <submittedName>
        <fullName evidence="17">Polysaccharide biosynthesis/export family protein</fullName>
    </submittedName>
</protein>
<keyword evidence="13" id="KW-0998">Cell outer membrane</keyword>
<keyword evidence="14" id="KW-0449">Lipoprotein</keyword>
<keyword evidence="8" id="KW-0625">Polysaccharide transport</keyword>
<evidence type="ECO:0000259" key="16">
    <source>
        <dbReference type="Pfam" id="PF22461"/>
    </source>
</evidence>
<keyword evidence="7" id="KW-0732">Signal</keyword>
<evidence type="ECO:0000256" key="1">
    <source>
        <dbReference type="ARBA" id="ARBA00004571"/>
    </source>
</evidence>
<evidence type="ECO:0000313" key="17">
    <source>
        <dbReference type="EMBL" id="MFD2549535.1"/>
    </source>
</evidence>
<evidence type="ECO:0000256" key="13">
    <source>
        <dbReference type="ARBA" id="ARBA00023237"/>
    </source>
</evidence>
<dbReference type="InterPro" id="IPR049712">
    <property type="entry name" value="Poly_export"/>
</dbReference>
<feature type="domain" description="Polysaccharide export protein N-terminal" evidence="15">
    <location>
        <begin position="88"/>
        <end position="145"/>
    </location>
</feature>
<evidence type="ECO:0000256" key="3">
    <source>
        <dbReference type="ARBA" id="ARBA00022448"/>
    </source>
</evidence>
<keyword evidence="10" id="KW-0626">Porin</keyword>
<evidence type="ECO:0000259" key="15">
    <source>
        <dbReference type="Pfam" id="PF02563"/>
    </source>
</evidence>
<organism evidence="17 18">
    <name type="scientific">Sphingobacterium suaedae</name>
    <dbReference type="NCBI Taxonomy" id="1686402"/>
    <lineage>
        <taxon>Bacteria</taxon>
        <taxon>Pseudomonadati</taxon>
        <taxon>Bacteroidota</taxon>
        <taxon>Sphingobacteriia</taxon>
        <taxon>Sphingobacteriales</taxon>
        <taxon>Sphingobacteriaceae</taxon>
        <taxon>Sphingobacterium</taxon>
    </lineage>
</organism>
<evidence type="ECO:0000256" key="7">
    <source>
        <dbReference type="ARBA" id="ARBA00022729"/>
    </source>
</evidence>
<dbReference type="InterPro" id="IPR003715">
    <property type="entry name" value="Poly_export_N"/>
</dbReference>
<evidence type="ECO:0000256" key="8">
    <source>
        <dbReference type="ARBA" id="ARBA00023047"/>
    </source>
</evidence>
<evidence type="ECO:0000256" key="9">
    <source>
        <dbReference type="ARBA" id="ARBA00023065"/>
    </source>
</evidence>
<evidence type="ECO:0000256" key="12">
    <source>
        <dbReference type="ARBA" id="ARBA00023139"/>
    </source>
</evidence>
<dbReference type="Proteomes" id="UP001597545">
    <property type="component" value="Unassembled WGS sequence"/>
</dbReference>
<dbReference type="Pfam" id="PF22461">
    <property type="entry name" value="SLBB_2"/>
    <property type="match status" value="1"/>
</dbReference>
<keyword evidence="4" id="KW-1134">Transmembrane beta strand</keyword>
<keyword evidence="5" id="KW-0762">Sugar transport</keyword>
<comment type="subcellular location">
    <subcellularLocation>
        <location evidence="1">Cell outer membrane</location>
        <topology evidence="1">Multi-pass membrane protein</topology>
    </subcellularLocation>
</comment>
<dbReference type="Gene3D" id="3.10.560.10">
    <property type="entry name" value="Outer membrane lipoprotein wza domain like"/>
    <property type="match status" value="1"/>
</dbReference>
<keyword evidence="6" id="KW-0812">Transmembrane</keyword>
<sequence length="264" mass="29206">MKTLNILALLFGLALFHSCGLSKKVVYVGDMTTDSIYNVVKAPPLRLQKADRVSITVHSKDPELAAPFNAMTGAYTVSENGTISTREREASVVDNYVLDQQGNIDFPVLGKLALEGLSTEEVRDLIRGMLIDKGLINDPVVKVNLLNLKINVMGEVSSIGIIEVPESKINLLEVISKAGGLTRNAAPDRVTVIREENGVRKKVYNDIRSQELFNSPTFHLQQNDIVYVEPKSAETSVAEDRAWRYWSLGIGMFTLTLTLLNLFK</sequence>
<evidence type="ECO:0000256" key="10">
    <source>
        <dbReference type="ARBA" id="ARBA00023114"/>
    </source>
</evidence>
<dbReference type="PANTHER" id="PTHR33619">
    <property type="entry name" value="POLYSACCHARIDE EXPORT PROTEIN GFCE-RELATED"/>
    <property type="match status" value="1"/>
</dbReference>
<proteinExistence type="inferred from homology"/>
<keyword evidence="3" id="KW-0813">Transport</keyword>
<keyword evidence="9" id="KW-0406">Ion transport</keyword>